<reference evidence="2" key="1">
    <citation type="submission" date="2016-10" db="EMBL/GenBank/DDBJ databases">
        <authorList>
            <person name="de Groot N.N."/>
        </authorList>
    </citation>
    <scope>NUCLEOTIDE SEQUENCE</scope>
</reference>
<name>A0A1W1C5X0_9ZZZZ</name>
<dbReference type="Pfam" id="PF18765">
    <property type="entry name" value="Polbeta"/>
    <property type="match status" value="1"/>
</dbReference>
<proteinExistence type="predicted"/>
<dbReference type="EMBL" id="FPHG01000046">
    <property type="protein sequence ID" value="SFV61176.1"/>
    <property type="molecule type" value="Genomic_DNA"/>
</dbReference>
<protein>
    <recommendedName>
        <fullName evidence="1">Polymerase beta nucleotidyltransferase domain-containing protein</fullName>
    </recommendedName>
</protein>
<organism evidence="2">
    <name type="scientific">hydrothermal vent metagenome</name>
    <dbReference type="NCBI Taxonomy" id="652676"/>
    <lineage>
        <taxon>unclassified sequences</taxon>
        <taxon>metagenomes</taxon>
        <taxon>ecological metagenomes</taxon>
    </lineage>
</organism>
<gene>
    <name evidence="2" type="ORF">MNB_SV-9-1432</name>
</gene>
<dbReference type="SUPFAM" id="SSF81301">
    <property type="entry name" value="Nucleotidyltransferase"/>
    <property type="match status" value="1"/>
</dbReference>
<dbReference type="InterPro" id="IPR043519">
    <property type="entry name" value="NT_sf"/>
</dbReference>
<evidence type="ECO:0000259" key="1">
    <source>
        <dbReference type="Pfam" id="PF18765"/>
    </source>
</evidence>
<dbReference type="AlphaFoldDB" id="A0A1W1C5X0"/>
<feature type="domain" description="Polymerase beta nucleotidyltransferase" evidence="1">
    <location>
        <begin position="24"/>
        <end position="94"/>
    </location>
</feature>
<dbReference type="InterPro" id="IPR041633">
    <property type="entry name" value="Polbeta"/>
</dbReference>
<evidence type="ECO:0000313" key="2">
    <source>
        <dbReference type="EMBL" id="SFV61176.1"/>
    </source>
</evidence>
<dbReference type="Gene3D" id="3.30.460.10">
    <property type="entry name" value="Beta Polymerase, domain 2"/>
    <property type="match status" value="1"/>
</dbReference>
<sequence>MRLKQNQINYFKKLSLEIFNSTDIYLFGSRVDDSLRGGDIDIYIQTDKKEDILKSKIIFLREFEKEFGEQKIDLLIDNNSIQKEIFEIAKQGIKL</sequence>
<accession>A0A1W1C5X0</accession>